<evidence type="ECO:0000256" key="1">
    <source>
        <dbReference type="ARBA" id="ARBA00004167"/>
    </source>
</evidence>
<evidence type="ECO:0000256" key="3">
    <source>
        <dbReference type="ARBA" id="ARBA00022737"/>
    </source>
</evidence>
<dbReference type="EMBL" id="JAWDGP010006599">
    <property type="protein sequence ID" value="KAK3738322.1"/>
    <property type="molecule type" value="Genomic_DNA"/>
</dbReference>
<evidence type="ECO:0000256" key="4">
    <source>
        <dbReference type="ARBA" id="ARBA00022837"/>
    </source>
</evidence>
<organism evidence="11 12">
    <name type="scientific">Elysia crispata</name>
    <name type="common">lettuce slug</name>
    <dbReference type="NCBI Taxonomy" id="231223"/>
    <lineage>
        <taxon>Eukaryota</taxon>
        <taxon>Metazoa</taxon>
        <taxon>Spiralia</taxon>
        <taxon>Lophotrochozoa</taxon>
        <taxon>Mollusca</taxon>
        <taxon>Gastropoda</taxon>
        <taxon>Heterobranchia</taxon>
        <taxon>Euthyneura</taxon>
        <taxon>Panpulmonata</taxon>
        <taxon>Sacoglossa</taxon>
        <taxon>Placobranchoidea</taxon>
        <taxon>Plakobranchidae</taxon>
        <taxon>Elysia</taxon>
    </lineage>
</organism>
<keyword evidence="7" id="KW-0325">Glycoprotein</keyword>
<dbReference type="InterPro" id="IPR015919">
    <property type="entry name" value="Cadherin-like_sf"/>
</dbReference>
<keyword evidence="4 8" id="KW-0106">Calcium</keyword>
<dbReference type="SMART" id="SM00112">
    <property type="entry name" value="CA"/>
    <property type="match status" value="4"/>
</dbReference>
<keyword evidence="12" id="KW-1185">Reference proteome</keyword>
<name>A0AAE1CVS5_9GAST</name>
<dbReference type="PRINTS" id="PR00205">
    <property type="entry name" value="CADHERIN"/>
</dbReference>
<evidence type="ECO:0000256" key="5">
    <source>
        <dbReference type="ARBA" id="ARBA00022989"/>
    </source>
</evidence>
<protein>
    <recommendedName>
        <fullName evidence="10">Cadherin domain-containing protein</fullName>
    </recommendedName>
</protein>
<dbReference type="CDD" id="cd11304">
    <property type="entry name" value="Cadherin_repeat"/>
    <property type="match status" value="4"/>
</dbReference>
<dbReference type="InterPro" id="IPR050174">
    <property type="entry name" value="Protocadherin/Cadherin-CA"/>
</dbReference>
<dbReference type="Pfam" id="PF00028">
    <property type="entry name" value="Cadherin"/>
    <property type="match status" value="2"/>
</dbReference>
<dbReference type="InterPro" id="IPR002126">
    <property type="entry name" value="Cadherin-like_dom"/>
</dbReference>
<keyword evidence="5" id="KW-1133">Transmembrane helix</keyword>
<feature type="domain" description="Cadherin" evidence="10">
    <location>
        <begin position="70"/>
        <end position="173"/>
    </location>
</feature>
<reference evidence="11" key="1">
    <citation type="journal article" date="2023" name="G3 (Bethesda)">
        <title>A reference genome for the long-term kleptoplast-retaining sea slug Elysia crispata morphotype clarki.</title>
        <authorList>
            <person name="Eastman K.E."/>
            <person name="Pendleton A.L."/>
            <person name="Shaikh M.A."/>
            <person name="Suttiyut T."/>
            <person name="Ogas R."/>
            <person name="Tomko P."/>
            <person name="Gavelis G."/>
            <person name="Widhalm J.R."/>
            <person name="Wisecaver J.H."/>
        </authorList>
    </citation>
    <scope>NUCLEOTIDE SEQUENCE</scope>
    <source>
        <strain evidence="11">ECLA1</strain>
    </source>
</reference>
<feature type="compositionally biased region" description="Low complexity" evidence="9">
    <location>
        <begin position="494"/>
        <end position="505"/>
    </location>
</feature>
<evidence type="ECO:0000313" key="11">
    <source>
        <dbReference type="EMBL" id="KAK3738322.1"/>
    </source>
</evidence>
<keyword evidence="2" id="KW-0812">Transmembrane</keyword>
<evidence type="ECO:0000256" key="2">
    <source>
        <dbReference type="ARBA" id="ARBA00022692"/>
    </source>
</evidence>
<dbReference type="GO" id="GO:0005509">
    <property type="term" value="F:calcium ion binding"/>
    <property type="evidence" value="ECO:0007669"/>
    <property type="project" value="UniProtKB-UniRule"/>
</dbReference>
<evidence type="ECO:0000256" key="7">
    <source>
        <dbReference type="ARBA" id="ARBA00023180"/>
    </source>
</evidence>
<dbReference type="InterPro" id="IPR020894">
    <property type="entry name" value="Cadherin_CS"/>
</dbReference>
<dbReference type="SUPFAM" id="SSF49313">
    <property type="entry name" value="Cadherin-like"/>
    <property type="match status" value="4"/>
</dbReference>
<dbReference type="GO" id="GO:0005886">
    <property type="term" value="C:plasma membrane"/>
    <property type="evidence" value="ECO:0007669"/>
    <property type="project" value="InterPro"/>
</dbReference>
<evidence type="ECO:0000256" key="8">
    <source>
        <dbReference type="PROSITE-ProRule" id="PRU00043"/>
    </source>
</evidence>
<keyword evidence="6" id="KW-0472">Membrane</keyword>
<comment type="subcellular location">
    <subcellularLocation>
        <location evidence="1">Membrane</location>
        <topology evidence="1">Single-pass membrane protein</topology>
    </subcellularLocation>
</comment>
<sequence>MAVLHFIPVRSGAGEHHGRGRLSWPTVAVLLATLAATARLSWAAFTETGGPCHPSGNCPPVVDVKVLSQRNTPRILPFDEDSLPNALMGMLQVRDPDGEKDGTVMCTTDNQEIRLDGASGKAYMIYLAEKLDREKEPQVKLSIVCSDFGTPRMSTTVSITLDLIDANDNAPQFTNDDRANVKLPENVEVGHFVTRVSAVDLDEGKNAEIHYFIPTPKDVELIEQHKKLAVMDGEYDLDAMLPLPEDDAYLDVDDYPEVNDTADEVQVPFRIDHDTGDIYTTDVIDREMNHEFHVPVAAEDNGLQPHLTLTWLWVEITDENDNPPVLLTTTLHARENQEAKTLIGQLQAKDLDVGRNAEVVFSRLKGSDADESVGEGGEPPFIVKNNGRVLTTSYLDRETTDRYTLVVSLKDKGRPRLSSTSTVVIIVDDVNDHTPVLTSRCLGDDVDVSSDRLGAGDDLDDEQLAADTQPGETRTFMDDGDRVTPFFYRSEFVDSGTESSTDSSGFNSKRHQQQRRKSGEISVDWSSPEGKRAVYTVSATDNDSGENGRVYFSLSSLSSAGVDLLDAGENMHNNGYNTRNGGESGRDLFDINPTSGEIYLRRYLLASEPLTHLLNVTVRDGGSPSRSAFCLLNVTFDVNVTLLTPPPSVTDGSKSNSTDGATAQLGPKCALSSTSLFCAIAVLKYIISVAVEYELL</sequence>
<dbReference type="PANTHER" id="PTHR24028:SF328">
    <property type="entry name" value="CADHERIN-3"/>
    <property type="match status" value="1"/>
</dbReference>
<proteinExistence type="predicted"/>
<feature type="domain" description="Cadherin" evidence="10">
    <location>
        <begin position="335"/>
        <end position="437"/>
    </location>
</feature>
<accession>A0AAE1CVS5</accession>
<dbReference type="Proteomes" id="UP001283361">
    <property type="component" value="Unassembled WGS sequence"/>
</dbReference>
<evidence type="ECO:0000259" key="10">
    <source>
        <dbReference type="PROSITE" id="PS50268"/>
    </source>
</evidence>
<keyword evidence="3" id="KW-0677">Repeat</keyword>
<comment type="caution">
    <text evidence="11">The sequence shown here is derived from an EMBL/GenBank/DDBJ whole genome shotgun (WGS) entry which is preliminary data.</text>
</comment>
<dbReference type="Gene3D" id="2.60.40.60">
    <property type="entry name" value="Cadherins"/>
    <property type="match status" value="4"/>
</dbReference>
<dbReference type="AlphaFoldDB" id="A0AAE1CVS5"/>
<feature type="domain" description="Cadherin" evidence="10">
    <location>
        <begin position="175"/>
        <end position="326"/>
    </location>
</feature>
<dbReference type="PANTHER" id="PTHR24028">
    <property type="entry name" value="CADHERIN-87A"/>
    <property type="match status" value="1"/>
</dbReference>
<dbReference type="PROSITE" id="PS50268">
    <property type="entry name" value="CADHERIN_2"/>
    <property type="match status" value="4"/>
</dbReference>
<gene>
    <name evidence="11" type="ORF">RRG08_039729</name>
</gene>
<evidence type="ECO:0000256" key="9">
    <source>
        <dbReference type="SAM" id="MobiDB-lite"/>
    </source>
</evidence>
<feature type="domain" description="Cadherin" evidence="10">
    <location>
        <begin position="515"/>
        <end position="649"/>
    </location>
</feature>
<evidence type="ECO:0000313" key="12">
    <source>
        <dbReference type="Proteomes" id="UP001283361"/>
    </source>
</evidence>
<feature type="region of interest" description="Disordered" evidence="9">
    <location>
        <begin position="494"/>
        <end position="525"/>
    </location>
</feature>
<dbReference type="PROSITE" id="PS00232">
    <property type="entry name" value="CADHERIN_1"/>
    <property type="match status" value="2"/>
</dbReference>
<evidence type="ECO:0000256" key="6">
    <source>
        <dbReference type="ARBA" id="ARBA00023136"/>
    </source>
</evidence>
<dbReference type="GO" id="GO:0007156">
    <property type="term" value="P:homophilic cell adhesion via plasma membrane adhesion molecules"/>
    <property type="evidence" value="ECO:0007669"/>
    <property type="project" value="InterPro"/>
</dbReference>
<dbReference type="FunFam" id="2.60.40.60:FF:000092">
    <property type="entry name" value="Protocadherin 8"/>
    <property type="match status" value="1"/>
</dbReference>